<feature type="region of interest" description="Disordered" evidence="1">
    <location>
        <begin position="17"/>
        <end position="113"/>
    </location>
</feature>
<reference evidence="4" key="1">
    <citation type="submission" date="2011-08" db="EMBL/GenBank/DDBJ databases">
        <authorList>
            <person name="Rombauts S."/>
        </authorList>
    </citation>
    <scope>NUCLEOTIDE SEQUENCE</scope>
    <source>
        <strain evidence="4">London</strain>
    </source>
</reference>
<feature type="chain" id="PRO_5004582042" description="DUF4794 domain-containing protein" evidence="2">
    <location>
        <begin position="20"/>
        <end position="113"/>
    </location>
</feature>
<evidence type="ECO:0000256" key="1">
    <source>
        <dbReference type="SAM" id="MobiDB-lite"/>
    </source>
</evidence>
<keyword evidence="2" id="KW-0732">Signal</keyword>
<dbReference type="AlphaFoldDB" id="T1L0N5"/>
<dbReference type="KEGG" id="tut:107369212"/>
<organism evidence="3 4">
    <name type="scientific">Tetranychus urticae</name>
    <name type="common">Two-spotted spider mite</name>
    <dbReference type="NCBI Taxonomy" id="32264"/>
    <lineage>
        <taxon>Eukaryota</taxon>
        <taxon>Metazoa</taxon>
        <taxon>Ecdysozoa</taxon>
        <taxon>Arthropoda</taxon>
        <taxon>Chelicerata</taxon>
        <taxon>Arachnida</taxon>
        <taxon>Acari</taxon>
        <taxon>Acariformes</taxon>
        <taxon>Trombidiformes</taxon>
        <taxon>Prostigmata</taxon>
        <taxon>Eleutherengona</taxon>
        <taxon>Raphignathae</taxon>
        <taxon>Tetranychoidea</taxon>
        <taxon>Tetranychidae</taxon>
        <taxon>Tetranychus</taxon>
    </lineage>
</organism>
<evidence type="ECO:0000313" key="3">
    <source>
        <dbReference type="EnsemblMetazoa" id="tetur30g01360.1"/>
    </source>
</evidence>
<dbReference type="HOGENOM" id="CLU_2136634_0_0_1"/>
<feature type="compositionally biased region" description="Polar residues" evidence="1">
    <location>
        <begin position="59"/>
        <end position="79"/>
    </location>
</feature>
<dbReference type="EMBL" id="CAEY01000868">
    <property type="status" value="NOT_ANNOTATED_CDS"/>
    <property type="molecule type" value="Genomic_DNA"/>
</dbReference>
<reference evidence="3" key="2">
    <citation type="submission" date="2015-06" db="UniProtKB">
        <authorList>
            <consortium name="EnsemblMetazoa"/>
        </authorList>
    </citation>
    <scope>IDENTIFICATION</scope>
</reference>
<dbReference type="Proteomes" id="UP000015104">
    <property type="component" value="Unassembled WGS sequence"/>
</dbReference>
<sequence>MATWIFIFTIITISFPVSDQSTPSTGQTGAPIMLIPGSGVSVPSDPRGPDGLPIILSTEAPNDEQSNPDQTTIGPNAQVTGPGGRPIRLIPESKGSTPSDPKDPDGSPIMLIP</sequence>
<evidence type="ECO:0008006" key="5">
    <source>
        <dbReference type="Google" id="ProtNLM"/>
    </source>
</evidence>
<feature type="signal peptide" evidence="2">
    <location>
        <begin position="1"/>
        <end position="19"/>
    </location>
</feature>
<accession>T1L0N5</accession>
<name>T1L0N5_TETUR</name>
<evidence type="ECO:0000313" key="4">
    <source>
        <dbReference type="Proteomes" id="UP000015104"/>
    </source>
</evidence>
<proteinExistence type="predicted"/>
<evidence type="ECO:0000256" key="2">
    <source>
        <dbReference type="SAM" id="SignalP"/>
    </source>
</evidence>
<dbReference type="EnsemblMetazoa" id="tetur30g01360.1">
    <property type="protein sequence ID" value="tetur30g01360.1"/>
    <property type="gene ID" value="tetur30g01360"/>
</dbReference>
<gene>
    <name evidence="3" type="primary">107369212</name>
</gene>
<keyword evidence="4" id="KW-1185">Reference proteome</keyword>
<protein>
    <recommendedName>
        <fullName evidence="5">DUF4794 domain-containing protein</fullName>
    </recommendedName>
</protein>
<feature type="compositionally biased region" description="Polar residues" evidence="1">
    <location>
        <begin position="17"/>
        <end position="28"/>
    </location>
</feature>